<dbReference type="Proteomes" id="UP001054945">
    <property type="component" value="Unassembled WGS sequence"/>
</dbReference>
<evidence type="ECO:0000313" key="2">
    <source>
        <dbReference type="Proteomes" id="UP001054945"/>
    </source>
</evidence>
<name>A0AAV4UY57_CAEEX</name>
<keyword evidence="2" id="KW-1185">Reference proteome</keyword>
<organism evidence="1 2">
    <name type="scientific">Caerostris extrusa</name>
    <name type="common">Bark spider</name>
    <name type="synonym">Caerostris bankana</name>
    <dbReference type="NCBI Taxonomy" id="172846"/>
    <lineage>
        <taxon>Eukaryota</taxon>
        <taxon>Metazoa</taxon>
        <taxon>Ecdysozoa</taxon>
        <taxon>Arthropoda</taxon>
        <taxon>Chelicerata</taxon>
        <taxon>Arachnida</taxon>
        <taxon>Araneae</taxon>
        <taxon>Araneomorphae</taxon>
        <taxon>Entelegynae</taxon>
        <taxon>Araneoidea</taxon>
        <taxon>Araneidae</taxon>
        <taxon>Caerostris</taxon>
    </lineage>
</organism>
<dbReference type="AlphaFoldDB" id="A0AAV4UY57"/>
<proteinExistence type="predicted"/>
<sequence>MVSKPDFQEDSSMTEARGRECVKVHAFRVMPTIVICVCGLQGKQGTLGKSLKRTQIPMNIILVIKQNLANI</sequence>
<reference evidence="1 2" key="1">
    <citation type="submission" date="2021-06" db="EMBL/GenBank/DDBJ databases">
        <title>Caerostris extrusa draft genome.</title>
        <authorList>
            <person name="Kono N."/>
            <person name="Arakawa K."/>
        </authorList>
    </citation>
    <scope>NUCLEOTIDE SEQUENCE [LARGE SCALE GENOMIC DNA]</scope>
</reference>
<accession>A0AAV4UY57</accession>
<gene>
    <name evidence="1" type="ORF">CEXT_451651</name>
</gene>
<evidence type="ECO:0000313" key="1">
    <source>
        <dbReference type="EMBL" id="GIY62679.1"/>
    </source>
</evidence>
<dbReference type="EMBL" id="BPLR01013653">
    <property type="protein sequence ID" value="GIY62679.1"/>
    <property type="molecule type" value="Genomic_DNA"/>
</dbReference>
<feature type="non-terminal residue" evidence="1">
    <location>
        <position position="71"/>
    </location>
</feature>
<protein>
    <submittedName>
        <fullName evidence="1">Uncharacterized protein</fullName>
    </submittedName>
</protein>
<comment type="caution">
    <text evidence="1">The sequence shown here is derived from an EMBL/GenBank/DDBJ whole genome shotgun (WGS) entry which is preliminary data.</text>
</comment>